<dbReference type="EMBL" id="KU950310">
    <property type="protein sequence ID" value="AMW88377.1"/>
    <property type="molecule type" value="Genomic_DNA"/>
</dbReference>
<name>A0A286K003_PSESF</name>
<dbReference type="RefSeq" id="WP_074294785.1">
    <property type="nucleotide sequence ID" value="NZ_KU950310.1"/>
</dbReference>
<dbReference type="AlphaFoldDB" id="A0A286K003"/>
<sequence length="148" mass="15493">MKINPLELVGDAVRKAHVQLITKTDEYSRHPVQRRIMLASAGLTMTTMMVAQAHADGIADMGTKAADQGDSLKESFGKLFAVLGFGGAGWGGMNMWKKTQQGENSRISGTQIWGPLLGGAALGATGFMMTTAGETVGIDAGQQGVVPN</sequence>
<evidence type="ECO:0000313" key="1">
    <source>
        <dbReference type="EMBL" id="AMW88377.1"/>
    </source>
</evidence>
<reference evidence="2" key="1">
    <citation type="submission" date="2016-03" db="EMBL/GenBank/DDBJ databases">
        <title>The evolution of Pseudomonas syringae pv. actinidiae in New Zealand.</title>
        <authorList>
            <person name="Taiaroa G."/>
            <person name="Poulter R.T.M."/>
            <person name="Lamont I."/>
            <person name="Stockwell P."/>
            <person name="Butler M.I."/>
        </authorList>
    </citation>
    <scope>NUCLEOTIDE SEQUENCE</scope>
    <source>
        <strain evidence="2">RT685</strain>
        <plasmid evidence="2">pMG1_RT685</plasmid>
    </source>
</reference>
<keyword evidence="1" id="KW-0614">Plasmid</keyword>
<organism evidence="1">
    <name type="scientific">Pseudomonas syringae pv. actinidiae</name>
    <dbReference type="NCBI Taxonomy" id="103796"/>
    <lineage>
        <taxon>Bacteria</taxon>
        <taxon>Pseudomonadati</taxon>
        <taxon>Pseudomonadota</taxon>
        <taxon>Gammaproteobacteria</taxon>
        <taxon>Pseudomonadales</taxon>
        <taxon>Pseudomonadaceae</taxon>
        <taxon>Pseudomonas</taxon>
        <taxon>Pseudomonas syringae</taxon>
    </lineage>
</organism>
<evidence type="ECO:0000313" key="2">
    <source>
        <dbReference type="EMBL" id="ARO44783.1"/>
    </source>
</evidence>
<geneLocation type="plasmid" evidence="1">
    <name>pMG2_SR198</name>
</geneLocation>
<accession>A0A286K003</accession>
<reference evidence="1" key="2">
    <citation type="submission" date="2016-03" db="EMBL/GenBank/DDBJ databases">
        <title>The evolution of Pseudomonas syringe pv. actinidiae in New Zealand.</title>
        <authorList>
            <person name="Butler M.I."/>
            <person name="Taiaroa G."/>
            <person name="Stockwell P."/>
            <person name="Lamont I."/>
            <person name="Poulter R."/>
        </authorList>
    </citation>
    <scope>NUCLEOTIDE SEQUENCE</scope>
    <source>
        <strain evidence="1">SR198</strain>
        <plasmid evidence="1">pMG2_SR198</plasmid>
    </source>
</reference>
<protein>
    <submittedName>
        <fullName evidence="1 2">Conjugative transfer protein TraR</fullName>
    </submittedName>
</protein>
<dbReference type="EMBL" id="KX009059">
    <property type="protein sequence ID" value="ARO44783.1"/>
    <property type="molecule type" value="Genomic_DNA"/>
</dbReference>
<geneLocation type="plasmid" evidence="2">
    <name>pMG1_RT685</name>
</geneLocation>
<proteinExistence type="predicted"/>